<reference evidence="1 2" key="1">
    <citation type="submission" date="2019-07" db="EMBL/GenBank/DDBJ databases">
        <title>Tepidimonas alkaliphilus YIM 72238 draft genome.</title>
        <authorList>
            <person name="Da Costa M.S."/>
            <person name="Froufe H.J.C."/>
            <person name="Egas C."/>
            <person name="Albuquerque L."/>
        </authorList>
    </citation>
    <scope>NUCLEOTIDE SEQUENCE [LARGE SCALE GENOMIC DNA]</scope>
    <source>
        <strain evidence="1 2">YIM 72238</strain>
    </source>
</reference>
<evidence type="ECO:0000313" key="2">
    <source>
        <dbReference type="Proteomes" id="UP000315736"/>
    </source>
</evidence>
<proteinExistence type="predicted"/>
<sequence>MVEQTCAEAENEVFKQAGAERGKIDDEAFRERLGGANMKGDGIRYFFEGAIEFDGGVKYFIGI</sequence>
<comment type="caution">
    <text evidence="1">The sequence shown here is derived from an EMBL/GenBank/DDBJ whole genome shotgun (WGS) entry which is preliminary data.</text>
</comment>
<keyword evidence="2" id="KW-1185">Reference proteome</keyword>
<gene>
    <name evidence="1" type="ORF">Talka_02326</name>
</gene>
<name>A0A554W3P3_9BURK</name>
<dbReference type="AlphaFoldDB" id="A0A554W3P3"/>
<protein>
    <submittedName>
        <fullName evidence="1">Uncharacterized protein</fullName>
    </submittedName>
</protein>
<dbReference type="Proteomes" id="UP000315736">
    <property type="component" value="Unassembled WGS sequence"/>
</dbReference>
<evidence type="ECO:0000313" key="1">
    <source>
        <dbReference type="EMBL" id="TSE18176.1"/>
    </source>
</evidence>
<accession>A0A554W3P3</accession>
<organism evidence="1 2">
    <name type="scientific">Tepidimonas alkaliphilus</name>
    <dbReference type="NCBI Taxonomy" id="2588942"/>
    <lineage>
        <taxon>Bacteria</taxon>
        <taxon>Pseudomonadati</taxon>
        <taxon>Pseudomonadota</taxon>
        <taxon>Betaproteobacteria</taxon>
        <taxon>Burkholderiales</taxon>
        <taxon>Tepidimonas</taxon>
    </lineage>
</organism>
<dbReference type="EMBL" id="VJNB01000024">
    <property type="protein sequence ID" value="TSE18176.1"/>
    <property type="molecule type" value="Genomic_DNA"/>
</dbReference>